<reference evidence="9" key="1">
    <citation type="journal article" date="2019" name="PLoS Negl. Trop. Dis.">
        <title>Revisiting the worldwide diversity of Leptospira species in the environment.</title>
        <authorList>
            <person name="Vincent A.T."/>
            <person name="Schiettekatte O."/>
            <person name="Bourhy P."/>
            <person name="Veyrier F.J."/>
            <person name="Picardeau M."/>
        </authorList>
    </citation>
    <scope>NUCLEOTIDE SEQUENCE [LARGE SCALE GENOMIC DNA]</scope>
    <source>
        <strain evidence="9">201800277</strain>
    </source>
</reference>
<dbReference type="RefSeq" id="WP_100790108.1">
    <property type="nucleotide sequence ID" value="NZ_NPDQ01000003.1"/>
</dbReference>
<keyword evidence="7" id="KW-0998">Cell outer membrane</keyword>
<dbReference type="Pfam" id="PF01103">
    <property type="entry name" value="Omp85"/>
    <property type="match status" value="1"/>
</dbReference>
<keyword evidence="3" id="KW-0812">Transmembrane</keyword>
<dbReference type="InterPro" id="IPR039910">
    <property type="entry name" value="D15-like"/>
</dbReference>
<dbReference type="Gene3D" id="3.10.20.310">
    <property type="entry name" value="membrane protein fhac"/>
    <property type="match status" value="5"/>
</dbReference>
<dbReference type="EMBL" id="RQFP01000014">
    <property type="protein sequence ID" value="TGK91642.1"/>
    <property type="molecule type" value="Genomic_DNA"/>
</dbReference>
<organism evidence="9 10">
    <name type="scientific">Leptospira brenneri</name>
    <dbReference type="NCBI Taxonomy" id="2023182"/>
    <lineage>
        <taxon>Bacteria</taxon>
        <taxon>Pseudomonadati</taxon>
        <taxon>Spirochaetota</taxon>
        <taxon>Spirochaetia</taxon>
        <taxon>Leptospirales</taxon>
        <taxon>Leptospiraceae</taxon>
        <taxon>Leptospira</taxon>
    </lineage>
</organism>
<dbReference type="GO" id="GO:0071709">
    <property type="term" value="P:membrane assembly"/>
    <property type="evidence" value="ECO:0007669"/>
    <property type="project" value="InterPro"/>
</dbReference>
<evidence type="ECO:0000256" key="3">
    <source>
        <dbReference type="ARBA" id="ARBA00022692"/>
    </source>
</evidence>
<keyword evidence="6" id="KW-0472">Membrane</keyword>
<keyword evidence="5" id="KW-0677">Repeat</keyword>
<keyword evidence="10" id="KW-1185">Reference proteome</keyword>
<sequence length="958" mass="110825">MNIRKKIKFFSLFVLSLLLLVSAEWVSLWSNRSVFIDKVITKIEFKGNINTSSDDILELMDMRPGMQLSQGLLNADMRALFVSGFFYHIDIQGEADGDGVKILVVIKERPRIKDIDFIGADEVFPSDLRDKIPLKENEVITPKKVTLSKEVILKKYRDEGFFLAYVRFETEPVNPETNTVKVKFIIDEGEEIPVSKINIFGNSEIDTYDIQGIMDLKESGIIESGVFKESAFESDKQKIAGYLKSRGYVDAELSNEGTNWEIRWENPLKKDKRVVIVNFKIIEGEQYFYNGYSTSHDLTIAPNGMPQFLNKENNPVGTPKEEWSPVYPTKFLEDQYEFAPADVGQVFDESKFQKDRASINEAYSAKGYLFAQVIPRRKVIELSDGSLSRYENCEKRGSADAVSDCNEEYNRLNVAKLRKIYEEEPELRGKKFIHVDFTIRENNLAFIENIIIKGNKKTQDRVIRRELLFKPGDLFNSTLVNRSRERIFNLGYFKEVNFNMRPGSDETKMNLIIELVEQPTGTVSMGGGYGTITGFSIFTQLGENNLNGSGQQITGRVEFGPIRRYLQISWTEPWFMDKPWSLTLSAFYSSRTLYVGATSITENNNQGIKEVASYERSGVGVSAGLGHRFLINWTHFHRYSPSFFASTRPTSLVSDQVLAEVDRGWQFRSQLTNGIAYDSRDNVFNSTQGFNLIFSVDNVGQFLGGESHFDQFSPILEYYHTWFDYTFFGLIRKNALRRWRVVQQFRTSSVFTFERTPKYKNQDKERIPYIQVQDRLFLGGYESLRGWFFDDKYYPDEWKDGASSRVLFTSELRFPIEPSLLWFVIFFDAGAMYEQINRAVGERKEFFKNYDNLVRAQRYSEPVETYLYENYNSYGQKLPESPLVVNDPGNLVLSSKNLSMSNFRFSWGFGLRIQIPVLPLRLYFAQRIRYTGVEDRPFGLYPDNNSFQFVFGIGDMRF</sequence>
<feature type="domain" description="POTRA" evidence="8">
    <location>
        <begin position="445"/>
        <end position="518"/>
    </location>
</feature>
<dbReference type="InterPro" id="IPR010827">
    <property type="entry name" value="BamA/TamA_POTRA"/>
</dbReference>
<dbReference type="AlphaFoldDB" id="A0A2M9Y2R4"/>
<evidence type="ECO:0000256" key="7">
    <source>
        <dbReference type="ARBA" id="ARBA00023237"/>
    </source>
</evidence>
<dbReference type="InterPro" id="IPR000184">
    <property type="entry name" value="Bac_surfAg_D15"/>
</dbReference>
<evidence type="ECO:0000256" key="1">
    <source>
        <dbReference type="ARBA" id="ARBA00004370"/>
    </source>
</evidence>
<proteinExistence type="predicted"/>
<dbReference type="Pfam" id="PF07244">
    <property type="entry name" value="POTRA"/>
    <property type="match status" value="5"/>
</dbReference>
<dbReference type="Proteomes" id="UP000297891">
    <property type="component" value="Unassembled WGS sequence"/>
</dbReference>
<evidence type="ECO:0000256" key="2">
    <source>
        <dbReference type="ARBA" id="ARBA00022452"/>
    </source>
</evidence>
<dbReference type="GO" id="GO:0019867">
    <property type="term" value="C:outer membrane"/>
    <property type="evidence" value="ECO:0007669"/>
    <property type="project" value="InterPro"/>
</dbReference>
<dbReference type="PANTHER" id="PTHR12815:SF47">
    <property type="entry name" value="TRANSLOCATION AND ASSEMBLY MODULE SUBUNIT TAMA"/>
    <property type="match status" value="1"/>
</dbReference>
<dbReference type="PANTHER" id="PTHR12815">
    <property type="entry name" value="SORTING AND ASSEMBLY MACHINERY SAMM50 PROTEIN FAMILY MEMBER"/>
    <property type="match status" value="1"/>
</dbReference>
<evidence type="ECO:0000313" key="9">
    <source>
        <dbReference type="EMBL" id="TGK91642.1"/>
    </source>
</evidence>
<evidence type="ECO:0000256" key="5">
    <source>
        <dbReference type="ARBA" id="ARBA00022737"/>
    </source>
</evidence>
<keyword evidence="4" id="KW-0732">Signal</keyword>
<gene>
    <name evidence="9" type="ORF">EHQ30_15660</name>
</gene>
<comment type="subcellular location">
    <subcellularLocation>
        <location evidence="1">Membrane</location>
    </subcellularLocation>
</comment>
<evidence type="ECO:0000256" key="4">
    <source>
        <dbReference type="ARBA" id="ARBA00022729"/>
    </source>
</evidence>
<keyword evidence="2" id="KW-1134">Transmembrane beta strand</keyword>
<accession>A0A2M9Y2R4</accession>
<feature type="domain" description="POTRA" evidence="8">
    <location>
        <begin position="38"/>
        <end position="109"/>
    </location>
</feature>
<evidence type="ECO:0000256" key="6">
    <source>
        <dbReference type="ARBA" id="ARBA00023136"/>
    </source>
</evidence>
<dbReference type="PROSITE" id="PS51779">
    <property type="entry name" value="POTRA"/>
    <property type="match status" value="2"/>
</dbReference>
<evidence type="ECO:0000259" key="8">
    <source>
        <dbReference type="PROSITE" id="PS51779"/>
    </source>
</evidence>
<dbReference type="Gene3D" id="2.40.160.50">
    <property type="entry name" value="membrane protein fhac: a member of the omp85/tpsb transporter family"/>
    <property type="match status" value="1"/>
</dbReference>
<evidence type="ECO:0000313" key="10">
    <source>
        <dbReference type="Proteomes" id="UP000297891"/>
    </source>
</evidence>
<name>A0A2M9Y2R4_9LEPT</name>
<protein>
    <submittedName>
        <fullName evidence="9">Outer membrane protein assembly factor</fullName>
    </submittedName>
</protein>
<comment type="caution">
    <text evidence="9">The sequence shown here is derived from an EMBL/GenBank/DDBJ whole genome shotgun (WGS) entry which is preliminary data.</text>
</comment>
<dbReference type="PIRSF" id="PIRSF006076">
    <property type="entry name" value="OM_assembly_OMP85"/>
    <property type="match status" value="1"/>
</dbReference>
<dbReference type="InterPro" id="IPR023707">
    <property type="entry name" value="OM_assembly_BamA"/>
</dbReference>
<dbReference type="OrthoDB" id="9776356at2"/>
<dbReference type="InterPro" id="IPR034746">
    <property type="entry name" value="POTRA"/>
</dbReference>